<dbReference type="PANTHER" id="PTHR43877">
    <property type="entry name" value="AMINOALKYLPHOSPHONATE N-ACETYLTRANSFERASE-RELATED-RELATED"/>
    <property type="match status" value="1"/>
</dbReference>
<dbReference type="SUPFAM" id="SSF55729">
    <property type="entry name" value="Acyl-CoA N-acyltransferases (Nat)"/>
    <property type="match status" value="1"/>
</dbReference>
<gene>
    <name evidence="4" type="ORF">ACFFHU_26120</name>
</gene>
<dbReference type="CDD" id="cd04301">
    <property type="entry name" value="NAT_SF"/>
    <property type="match status" value="1"/>
</dbReference>
<dbReference type="GO" id="GO:0016746">
    <property type="term" value="F:acyltransferase activity"/>
    <property type="evidence" value="ECO:0007669"/>
    <property type="project" value="UniProtKB-KW"/>
</dbReference>
<sequence length="159" mass="16554">MIHIDVATPADTGAFLASAVALVATDAARYDPDATDVTWSERTGQAYAAGALSGDNVVLLAREDDRVVGHLVGRLSGPGSVHPVRVAELESLYVEPGSRAAGTGSRLVEAFLAWAAEHGADRATVTAYAANERALAFYARHGFAVRSVTLDRAVGPPRA</sequence>
<proteinExistence type="predicted"/>
<reference evidence="4 5" key="1">
    <citation type="submission" date="2024-09" db="EMBL/GenBank/DDBJ databases">
        <authorList>
            <person name="Sun Q."/>
            <person name="Mori K."/>
        </authorList>
    </citation>
    <scope>NUCLEOTIDE SEQUENCE [LARGE SCALE GENOMIC DNA]</scope>
    <source>
        <strain evidence="4 5">TBRC 2205</strain>
    </source>
</reference>
<dbReference type="InterPro" id="IPR050832">
    <property type="entry name" value="Bact_Acetyltransf"/>
</dbReference>
<feature type="domain" description="N-acetyltransferase" evidence="3">
    <location>
        <begin position="2"/>
        <end position="159"/>
    </location>
</feature>
<dbReference type="EC" id="2.3.-.-" evidence="4"/>
<keyword evidence="1 4" id="KW-0808">Transferase</keyword>
<dbReference type="EMBL" id="JBHLUE010000026">
    <property type="protein sequence ID" value="MFC0567602.1"/>
    <property type="molecule type" value="Genomic_DNA"/>
</dbReference>
<dbReference type="Gene3D" id="3.40.630.30">
    <property type="match status" value="1"/>
</dbReference>
<evidence type="ECO:0000256" key="1">
    <source>
        <dbReference type="ARBA" id="ARBA00022679"/>
    </source>
</evidence>
<evidence type="ECO:0000313" key="5">
    <source>
        <dbReference type="Proteomes" id="UP001589894"/>
    </source>
</evidence>
<accession>A0ABV6P3J4</accession>
<evidence type="ECO:0000313" key="4">
    <source>
        <dbReference type="EMBL" id="MFC0567602.1"/>
    </source>
</evidence>
<protein>
    <submittedName>
        <fullName evidence="4">GNAT family N-acetyltransferase</fullName>
        <ecNumber evidence="4">2.3.-.-</ecNumber>
    </submittedName>
</protein>
<evidence type="ECO:0000259" key="3">
    <source>
        <dbReference type="PROSITE" id="PS51186"/>
    </source>
</evidence>
<keyword evidence="2 4" id="KW-0012">Acyltransferase</keyword>
<keyword evidence="5" id="KW-1185">Reference proteome</keyword>
<comment type="caution">
    <text evidence="4">The sequence shown here is derived from an EMBL/GenBank/DDBJ whole genome shotgun (WGS) entry which is preliminary data.</text>
</comment>
<evidence type="ECO:0000256" key="2">
    <source>
        <dbReference type="ARBA" id="ARBA00023315"/>
    </source>
</evidence>
<dbReference type="Proteomes" id="UP001589894">
    <property type="component" value="Unassembled WGS sequence"/>
</dbReference>
<name>A0ABV6P3J4_9ACTN</name>
<dbReference type="InterPro" id="IPR016181">
    <property type="entry name" value="Acyl_CoA_acyltransferase"/>
</dbReference>
<dbReference type="PROSITE" id="PS51186">
    <property type="entry name" value="GNAT"/>
    <property type="match status" value="1"/>
</dbReference>
<dbReference type="InterPro" id="IPR000182">
    <property type="entry name" value="GNAT_dom"/>
</dbReference>
<dbReference type="Pfam" id="PF00583">
    <property type="entry name" value="Acetyltransf_1"/>
    <property type="match status" value="1"/>
</dbReference>
<dbReference type="RefSeq" id="WP_377342908.1">
    <property type="nucleotide sequence ID" value="NZ_JBHLUE010000026.1"/>
</dbReference>
<organism evidence="4 5">
    <name type="scientific">Plantactinospora siamensis</name>
    <dbReference type="NCBI Taxonomy" id="555372"/>
    <lineage>
        <taxon>Bacteria</taxon>
        <taxon>Bacillati</taxon>
        <taxon>Actinomycetota</taxon>
        <taxon>Actinomycetes</taxon>
        <taxon>Micromonosporales</taxon>
        <taxon>Micromonosporaceae</taxon>
        <taxon>Plantactinospora</taxon>
    </lineage>
</organism>